<keyword evidence="1" id="KW-0472">Membrane</keyword>
<keyword evidence="3" id="KW-1185">Reference proteome</keyword>
<dbReference type="AlphaFoldDB" id="A0A937D1A1"/>
<name>A0A937D1A1_9HYPH</name>
<protein>
    <submittedName>
        <fullName evidence="2">Uncharacterized protein</fullName>
    </submittedName>
</protein>
<keyword evidence="1" id="KW-1133">Transmembrane helix</keyword>
<feature type="transmembrane region" description="Helical" evidence="1">
    <location>
        <begin position="16"/>
        <end position="34"/>
    </location>
</feature>
<feature type="transmembrane region" description="Helical" evidence="1">
    <location>
        <begin position="54"/>
        <end position="71"/>
    </location>
</feature>
<dbReference type="Proteomes" id="UP000605848">
    <property type="component" value="Unassembled WGS sequence"/>
</dbReference>
<dbReference type="EMBL" id="JAEQMY010000260">
    <property type="protein sequence ID" value="MBL0408524.1"/>
    <property type="molecule type" value="Genomic_DNA"/>
</dbReference>
<keyword evidence="1" id="KW-0812">Transmembrane</keyword>
<evidence type="ECO:0000256" key="1">
    <source>
        <dbReference type="SAM" id="Phobius"/>
    </source>
</evidence>
<proteinExistence type="predicted"/>
<sequence length="92" mass="10012">MKRDSASHSKWDLESLAYIGALLGLLPGVMHQIYSISIRDFHGSEPLSHMLMEMVGGMLGGSLLLCTIGCIRNQKVAEQVRTVEKAASKPEA</sequence>
<comment type="caution">
    <text evidence="2">The sequence shown here is derived from an EMBL/GenBank/DDBJ whole genome shotgun (WGS) entry which is preliminary data.</text>
</comment>
<gene>
    <name evidence="2" type="ORF">JKG68_32195</name>
</gene>
<evidence type="ECO:0000313" key="2">
    <source>
        <dbReference type="EMBL" id="MBL0408524.1"/>
    </source>
</evidence>
<reference evidence="2" key="1">
    <citation type="submission" date="2021-01" db="EMBL/GenBank/DDBJ databases">
        <title>Microvirga sp.</title>
        <authorList>
            <person name="Kim M.K."/>
        </authorList>
    </citation>
    <scope>NUCLEOTIDE SEQUENCE</scope>
    <source>
        <strain evidence="2">5420S-16</strain>
    </source>
</reference>
<dbReference type="RefSeq" id="WP_202066478.1">
    <property type="nucleotide sequence ID" value="NZ_JAEQMY010000260.1"/>
</dbReference>
<accession>A0A937D1A1</accession>
<evidence type="ECO:0000313" key="3">
    <source>
        <dbReference type="Proteomes" id="UP000605848"/>
    </source>
</evidence>
<organism evidence="2 3">
    <name type="scientific">Microvirga aerilata</name>
    <dbReference type="NCBI Taxonomy" id="670292"/>
    <lineage>
        <taxon>Bacteria</taxon>
        <taxon>Pseudomonadati</taxon>
        <taxon>Pseudomonadota</taxon>
        <taxon>Alphaproteobacteria</taxon>
        <taxon>Hyphomicrobiales</taxon>
        <taxon>Methylobacteriaceae</taxon>
        <taxon>Microvirga</taxon>
    </lineage>
</organism>